<reference evidence="2 3" key="2">
    <citation type="submission" date="2018-11" db="EMBL/GenBank/DDBJ databases">
        <authorList>
            <consortium name="Pathogen Informatics"/>
        </authorList>
    </citation>
    <scope>NUCLEOTIDE SEQUENCE [LARGE SCALE GENOMIC DNA]</scope>
</reference>
<dbReference type="InterPro" id="IPR036812">
    <property type="entry name" value="NAD(P)_OxRdtase_dom_sf"/>
</dbReference>
<dbReference type="AlphaFoldDB" id="A0A183DJ08"/>
<accession>A0A183DJ08</accession>
<keyword evidence="3" id="KW-1185">Reference proteome</keyword>
<dbReference type="OrthoDB" id="48988at2759"/>
<organism evidence="4">
    <name type="scientific">Gongylonema pulchrum</name>
    <dbReference type="NCBI Taxonomy" id="637853"/>
    <lineage>
        <taxon>Eukaryota</taxon>
        <taxon>Metazoa</taxon>
        <taxon>Ecdysozoa</taxon>
        <taxon>Nematoda</taxon>
        <taxon>Chromadorea</taxon>
        <taxon>Rhabditida</taxon>
        <taxon>Spirurina</taxon>
        <taxon>Spiruromorpha</taxon>
        <taxon>Spiruroidea</taxon>
        <taxon>Gongylonematidae</taxon>
        <taxon>Gongylonema</taxon>
    </lineage>
</organism>
<feature type="domain" description="NADP-dependent oxidoreductase" evidence="1">
    <location>
        <begin position="15"/>
        <end position="105"/>
    </location>
</feature>
<evidence type="ECO:0000313" key="3">
    <source>
        <dbReference type="Proteomes" id="UP000271098"/>
    </source>
</evidence>
<evidence type="ECO:0000313" key="2">
    <source>
        <dbReference type="EMBL" id="VDK64487.1"/>
    </source>
</evidence>
<dbReference type="Proteomes" id="UP000271098">
    <property type="component" value="Unassembled WGS sequence"/>
</dbReference>
<dbReference type="PANTHER" id="PTHR42686">
    <property type="entry name" value="GH17980P-RELATED"/>
    <property type="match status" value="1"/>
</dbReference>
<dbReference type="WBParaSite" id="GPUH_0000870901-mRNA-1">
    <property type="protein sequence ID" value="GPUH_0000870901-mRNA-1"/>
    <property type="gene ID" value="GPUH_0000870901"/>
</dbReference>
<dbReference type="InterPro" id="IPR020471">
    <property type="entry name" value="AKR"/>
</dbReference>
<evidence type="ECO:0000313" key="4">
    <source>
        <dbReference type="WBParaSite" id="GPUH_0000870901-mRNA-1"/>
    </source>
</evidence>
<dbReference type="Pfam" id="PF00248">
    <property type="entry name" value="Aldo_ket_red"/>
    <property type="match status" value="1"/>
</dbReference>
<dbReference type="EMBL" id="UYRT01026011">
    <property type="protein sequence ID" value="VDK64487.1"/>
    <property type="molecule type" value="Genomic_DNA"/>
</dbReference>
<dbReference type="PANTHER" id="PTHR42686:SF1">
    <property type="entry name" value="GH17980P-RELATED"/>
    <property type="match status" value="1"/>
</dbReference>
<dbReference type="GO" id="GO:0016491">
    <property type="term" value="F:oxidoreductase activity"/>
    <property type="evidence" value="ECO:0007669"/>
    <property type="project" value="InterPro"/>
</dbReference>
<proteinExistence type="predicted"/>
<name>A0A183DJ08_9BILA</name>
<reference evidence="4" key="1">
    <citation type="submission" date="2016-06" db="UniProtKB">
        <authorList>
            <consortium name="WormBaseParasite"/>
        </authorList>
    </citation>
    <scope>IDENTIFICATION</scope>
</reference>
<gene>
    <name evidence="2" type="ORF">GPUH_LOCUS8698</name>
</gene>
<dbReference type="Gene3D" id="3.20.20.100">
    <property type="entry name" value="NADP-dependent oxidoreductase domain"/>
    <property type="match status" value="1"/>
</dbReference>
<dbReference type="InterPro" id="IPR023210">
    <property type="entry name" value="NADP_OxRdtase_dom"/>
</dbReference>
<protein>
    <submittedName>
        <fullName evidence="4">Aldo_ket_red domain-containing protein</fullName>
    </submittedName>
</protein>
<dbReference type="GO" id="GO:0005829">
    <property type="term" value="C:cytosol"/>
    <property type="evidence" value="ECO:0007669"/>
    <property type="project" value="TreeGrafter"/>
</dbReference>
<evidence type="ECO:0000259" key="1">
    <source>
        <dbReference type="Pfam" id="PF00248"/>
    </source>
</evidence>
<sequence>MSGCGSIGGLFGDVKNSVDDEFIETAVKRGINYIDTGYWYGQERSEELLGQAILILNISRMRFTKIGRFELDFTRAYDLRADTLLKQLTVSLKKLKLAYVDICYLQVSQVATLP</sequence>
<dbReference type="SUPFAM" id="SSF51430">
    <property type="entry name" value="NAD(P)-linked oxidoreductase"/>
    <property type="match status" value="1"/>
</dbReference>